<feature type="compositionally biased region" description="Low complexity" evidence="1">
    <location>
        <begin position="52"/>
        <end position="68"/>
    </location>
</feature>
<keyword evidence="2" id="KW-0812">Transmembrane</keyword>
<evidence type="ECO:0000256" key="2">
    <source>
        <dbReference type="SAM" id="Phobius"/>
    </source>
</evidence>
<dbReference type="OrthoDB" id="2013891at2759"/>
<gene>
    <name evidence="3" type="ORF">C2E20_1661</name>
</gene>
<evidence type="ECO:0000256" key="1">
    <source>
        <dbReference type="SAM" id="MobiDB-lite"/>
    </source>
</evidence>
<evidence type="ECO:0000313" key="3">
    <source>
        <dbReference type="EMBL" id="PSC75515.1"/>
    </source>
</evidence>
<reference evidence="3 4" key="1">
    <citation type="journal article" date="2018" name="Plant J.">
        <title>Genome sequences of Chlorella sorokiniana UTEX 1602 and Micractinium conductrix SAG 241.80: implications to maltose excretion by a green alga.</title>
        <authorList>
            <person name="Arriola M.B."/>
            <person name="Velmurugan N."/>
            <person name="Zhang Y."/>
            <person name="Plunkett M.H."/>
            <person name="Hondzo H."/>
            <person name="Barney B.M."/>
        </authorList>
    </citation>
    <scope>NUCLEOTIDE SEQUENCE [LARGE SCALE GENOMIC DNA]</scope>
    <source>
        <strain evidence="3 4">SAG 241.80</strain>
    </source>
</reference>
<dbReference type="EMBL" id="LHPF02000002">
    <property type="protein sequence ID" value="PSC75515.1"/>
    <property type="molecule type" value="Genomic_DNA"/>
</dbReference>
<dbReference type="Proteomes" id="UP000239649">
    <property type="component" value="Unassembled WGS sequence"/>
</dbReference>
<keyword evidence="2" id="KW-0472">Membrane</keyword>
<comment type="caution">
    <text evidence="3">The sequence shown here is derived from an EMBL/GenBank/DDBJ whole genome shotgun (WGS) entry which is preliminary data.</text>
</comment>
<accession>A0A2P6VN88</accession>
<evidence type="ECO:0000313" key="4">
    <source>
        <dbReference type="Proteomes" id="UP000239649"/>
    </source>
</evidence>
<protein>
    <submittedName>
        <fullName evidence="3">Uncharacterized protein</fullName>
    </submittedName>
</protein>
<feature type="compositionally biased region" description="Basic and acidic residues" evidence="1">
    <location>
        <begin position="69"/>
        <end position="89"/>
    </location>
</feature>
<name>A0A2P6VN88_9CHLO</name>
<keyword evidence="4" id="KW-1185">Reference proteome</keyword>
<dbReference type="PANTHER" id="PTHR36042:SF1">
    <property type="entry name" value="OS05G0490900 PROTEIN"/>
    <property type="match status" value="1"/>
</dbReference>
<dbReference type="PANTHER" id="PTHR36042">
    <property type="entry name" value="OS05G0490900 PROTEIN"/>
    <property type="match status" value="1"/>
</dbReference>
<feature type="transmembrane region" description="Helical" evidence="2">
    <location>
        <begin position="136"/>
        <end position="155"/>
    </location>
</feature>
<keyword evidence="2" id="KW-1133">Transmembrane helix</keyword>
<dbReference type="AlphaFoldDB" id="A0A2P6VN88"/>
<feature type="transmembrane region" description="Helical" evidence="2">
    <location>
        <begin position="97"/>
        <end position="116"/>
    </location>
</feature>
<proteinExistence type="predicted"/>
<organism evidence="3 4">
    <name type="scientific">Micractinium conductrix</name>
    <dbReference type="NCBI Taxonomy" id="554055"/>
    <lineage>
        <taxon>Eukaryota</taxon>
        <taxon>Viridiplantae</taxon>
        <taxon>Chlorophyta</taxon>
        <taxon>core chlorophytes</taxon>
        <taxon>Trebouxiophyceae</taxon>
        <taxon>Chlorellales</taxon>
        <taxon>Chlorellaceae</taxon>
        <taxon>Chlorella clade</taxon>
        <taxon>Micractinium</taxon>
    </lineage>
</organism>
<sequence length="174" mass="19042">MLATSTLLLPGAPACATRRSLPASSRVAPPTQRPQQRAGRLLARAEGQDNSEQATQQPPAESQQQQQKAQEEEPIWVRRERERAAQKESGARGDLPFGAYLLFSSFTAIAAVGSIFEYVNQRPIFDAIQPDSPLYLPILGFFAVTGVPTSGFLFYKSVQAANAEAERMDKLDGY</sequence>
<feature type="region of interest" description="Disordered" evidence="1">
    <location>
        <begin position="1"/>
        <end position="89"/>
    </location>
</feature>
<dbReference type="STRING" id="554055.A0A2P6VN88"/>